<organism evidence="1 2">
    <name type="scientific">Caerostris extrusa</name>
    <name type="common">Bark spider</name>
    <name type="synonym">Caerostris bankana</name>
    <dbReference type="NCBI Taxonomy" id="172846"/>
    <lineage>
        <taxon>Eukaryota</taxon>
        <taxon>Metazoa</taxon>
        <taxon>Ecdysozoa</taxon>
        <taxon>Arthropoda</taxon>
        <taxon>Chelicerata</taxon>
        <taxon>Arachnida</taxon>
        <taxon>Araneae</taxon>
        <taxon>Araneomorphae</taxon>
        <taxon>Entelegynae</taxon>
        <taxon>Araneoidea</taxon>
        <taxon>Araneidae</taxon>
        <taxon>Caerostris</taxon>
    </lineage>
</organism>
<dbReference type="EMBL" id="BPLR01018153">
    <property type="protein sequence ID" value="GIY97378.1"/>
    <property type="molecule type" value="Genomic_DNA"/>
</dbReference>
<sequence>MLSRIYAVTLALLHETFHVTRRVHVDIPSLNKTSGNCNQQKIKLPFHETFIGQGLIGLTYRNLRIFTTLPPPPPFFPG</sequence>
<dbReference type="AlphaFoldDB" id="A0AAV4XRX0"/>
<gene>
    <name evidence="1" type="ORF">CEXT_617221</name>
</gene>
<proteinExistence type="predicted"/>
<accession>A0AAV4XRX0</accession>
<comment type="caution">
    <text evidence="1">The sequence shown here is derived from an EMBL/GenBank/DDBJ whole genome shotgun (WGS) entry which is preliminary data.</text>
</comment>
<keyword evidence="2" id="KW-1185">Reference proteome</keyword>
<name>A0AAV4XRX0_CAEEX</name>
<protein>
    <recommendedName>
        <fullName evidence="3">Secreted protein</fullName>
    </recommendedName>
</protein>
<evidence type="ECO:0000313" key="1">
    <source>
        <dbReference type="EMBL" id="GIY97378.1"/>
    </source>
</evidence>
<evidence type="ECO:0008006" key="3">
    <source>
        <dbReference type="Google" id="ProtNLM"/>
    </source>
</evidence>
<evidence type="ECO:0000313" key="2">
    <source>
        <dbReference type="Proteomes" id="UP001054945"/>
    </source>
</evidence>
<dbReference type="Proteomes" id="UP001054945">
    <property type="component" value="Unassembled WGS sequence"/>
</dbReference>
<reference evidence="1 2" key="1">
    <citation type="submission" date="2021-06" db="EMBL/GenBank/DDBJ databases">
        <title>Caerostris extrusa draft genome.</title>
        <authorList>
            <person name="Kono N."/>
            <person name="Arakawa K."/>
        </authorList>
    </citation>
    <scope>NUCLEOTIDE SEQUENCE [LARGE SCALE GENOMIC DNA]</scope>
</reference>